<feature type="compositionally biased region" description="Polar residues" evidence="10">
    <location>
        <begin position="1061"/>
        <end position="1070"/>
    </location>
</feature>
<dbReference type="eggNOG" id="ENOG502SEGR">
    <property type="taxonomic scope" value="Eukaryota"/>
</dbReference>
<feature type="compositionally biased region" description="Polar residues" evidence="10">
    <location>
        <begin position="726"/>
        <end position="739"/>
    </location>
</feature>
<feature type="compositionally biased region" description="Low complexity" evidence="10">
    <location>
        <begin position="1071"/>
        <end position="1085"/>
    </location>
</feature>
<protein>
    <recommendedName>
        <fullName evidence="11">Shugoshin C-terminal domain-containing protein</fullName>
    </recommendedName>
</protein>
<feature type="compositionally biased region" description="Polar residues" evidence="10">
    <location>
        <begin position="219"/>
        <end position="235"/>
    </location>
</feature>
<feature type="compositionally biased region" description="Low complexity" evidence="10">
    <location>
        <begin position="1007"/>
        <end position="1019"/>
    </location>
</feature>
<feature type="domain" description="Shugoshin C-terminal" evidence="11">
    <location>
        <begin position="500"/>
        <end position="519"/>
    </location>
</feature>
<feature type="compositionally biased region" description="Polar residues" evidence="10">
    <location>
        <begin position="17"/>
        <end position="30"/>
    </location>
</feature>
<feature type="compositionally biased region" description="Basic residues" evidence="10">
    <location>
        <begin position="299"/>
        <end position="309"/>
    </location>
</feature>
<evidence type="ECO:0000256" key="7">
    <source>
        <dbReference type="ARBA" id="ARBA00023306"/>
    </source>
</evidence>
<keyword evidence="6 9" id="KW-0175">Coiled coil</keyword>
<evidence type="ECO:0000259" key="11">
    <source>
        <dbReference type="Pfam" id="PF07557"/>
    </source>
</evidence>
<evidence type="ECO:0000256" key="2">
    <source>
        <dbReference type="ARBA" id="ARBA00010845"/>
    </source>
</evidence>
<feature type="compositionally biased region" description="Low complexity" evidence="10">
    <location>
        <begin position="865"/>
        <end position="906"/>
    </location>
</feature>
<dbReference type="OrthoDB" id="5394106at2759"/>
<gene>
    <name evidence="12" type="ORF">sr15563</name>
</gene>
<feature type="region of interest" description="Disordered" evidence="10">
    <location>
        <begin position="564"/>
        <end position="594"/>
    </location>
</feature>
<evidence type="ECO:0000256" key="3">
    <source>
        <dbReference type="ARBA" id="ARBA00022454"/>
    </source>
</evidence>
<evidence type="ECO:0000256" key="10">
    <source>
        <dbReference type="SAM" id="MobiDB-lite"/>
    </source>
</evidence>
<keyword evidence="3" id="KW-0158">Chromosome</keyword>
<evidence type="ECO:0000256" key="9">
    <source>
        <dbReference type="SAM" id="Coils"/>
    </source>
</evidence>
<evidence type="ECO:0000256" key="1">
    <source>
        <dbReference type="ARBA" id="ARBA00004584"/>
    </source>
</evidence>
<feature type="region of interest" description="Disordered" evidence="10">
    <location>
        <begin position="158"/>
        <end position="191"/>
    </location>
</feature>
<dbReference type="PANTHER" id="PTHR21577">
    <property type="entry name" value="SHUGOSHIN"/>
    <property type="match status" value="1"/>
</dbReference>
<name>E6ZPF0_SPORE</name>
<feature type="compositionally biased region" description="Polar residues" evidence="10">
    <location>
        <begin position="907"/>
        <end position="917"/>
    </location>
</feature>
<feature type="compositionally biased region" description="Low complexity" evidence="10">
    <location>
        <begin position="328"/>
        <end position="345"/>
    </location>
</feature>
<feature type="compositionally biased region" description="Low complexity" evidence="10">
    <location>
        <begin position="687"/>
        <end position="718"/>
    </location>
</feature>
<comment type="similarity">
    <text evidence="2">Belongs to the shugoshin family.</text>
</comment>
<feature type="compositionally biased region" description="Low complexity" evidence="10">
    <location>
        <begin position="1151"/>
        <end position="1176"/>
    </location>
</feature>
<accession>E6ZPF0</accession>
<dbReference type="PANTHER" id="PTHR21577:SF3">
    <property type="entry name" value="SHUGOSHIN 1-RELATED"/>
    <property type="match status" value="1"/>
</dbReference>
<feature type="region of interest" description="Disordered" evidence="10">
    <location>
        <begin position="376"/>
        <end position="467"/>
    </location>
</feature>
<feature type="compositionally biased region" description="Low complexity" evidence="10">
    <location>
        <begin position="1029"/>
        <end position="1041"/>
    </location>
</feature>
<evidence type="ECO:0000313" key="12">
    <source>
        <dbReference type="EMBL" id="CBQ69107.1"/>
    </source>
</evidence>
<evidence type="ECO:0000256" key="5">
    <source>
        <dbReference type="ARBA" id="ARBA00022829"/>
    </source>
</evidence>
<evidence type="ECO:0000256" key="6">
    <source>
        <dbReference type="ARBA" id="ARBA00023054"/>
    </source>
</evidence>
<feature type="compositionally biased region" description="Polar residues" evidence="10">
    <location>
        <begin position="768"/>
        <end position="788"/>
    </location>
</feature>
<dbReference type="AlphaFoldDB" id="E6ZPF0"/>
<feature type="compositionally biased region" description="Low complexity" evidence="10">
    <location>
        <begin position="836"/>
        <end position="857"/>
    </location>
</feature>
<feature type="region of interest" description="Disordered" evidence="10">
    <location>
        <begin position="297"/>
        <end position="354"/>
    </location>
</feature>
<feature type="region of interest" description="Disordered" evidence="10">
    <location>
        <begin position="1"/>
        <end position="30"/>
    </location>
</feature>
<dbReference type="GO" id="GO:0000775">
    <property type="term" value="C:chromosome, centromeric region"/>
    <property type="evidence" value="ECO:0007669"/>
    <property type="project" value="UniProtKB-SubCell"/>
</dbReference>
<dbReference type="GO" id="GO:0045132">
    <property type="term" value="P:meiotic chromosome segregation"/>
    <property type="evidence" value="ECO:0007669"/>
    <property type="project" value="InterPro"/>
</dbReference>
<feature type="region of interest" description="Disordered" evidence="10">
    <location>
        <begin position="670"/>
        <end position="1126"/>
    </location>
</feature>
<dbReference type="InterPro" id="IPR038889">
    <property type="entry name" value="Shugoshin1/2"/>
</dbReference>
<proteinExistence type="inferred from homology"/>
<dbReference type="Proteomes" id="UP000008867">
    <property type="component" value="Chromosome 13"/>
</dbReference>
<comment type="subcellular location">
    <subcellularLocation>
        <location evidence="1">Chromosome</location>
        <location evidence="1">Centromere</location>
    </subcellularLocation>
</comment>
<dbReference type="HOGENOM" id="CLU_269171_0_0_1"/>
<reference evidence="12 13" key="1">
    <citation type="journal article" date="2010" name="Science">
        <title>Pathogenicity determinants in smut fungi revealed by genome comparison.</title>
        <authorList>
            <person name="Schirawski J."/>
            <person name="Mannhaupt G."/>
            <person name="Muench K."/>
            <person name="Brefort T."/>
            <person name="Schipper K."/>
            <person name="Doehlemann G."/>
            <person name="Di Stasio M."/>
            <person name="Roessel N."/>
            <person name="Mendoza-Mendoza A."/>
            <person name="Pester D."/>
            <person name="Mueller O."/>
            <person name="Winterberg B."/>
            <person name="Meyer E."/>
            <person name="Ghareeb H."/>
            <person name="Wollenberg T."/>
            <person name="Muensterkoetter M."/>
            <person name="Wong P."/>
            <person name="Walter M."/>
            <person name="Stukenbrock E."/>
            <person name="Gueldener U."/>
            <person name="Kahmann R."/>
        </authorList>
    </citation>
    <scope>NUCLEOTIDE SEQUENCE [LARGE SCALE GENOMIC DNA]</scope>
    <source>
        <strain evidence="13">SRZ2</strain>
    </source>
</reference>
<feature type="region of interest" description="Disordered" evidence="10">
    <location>
        <begin position="214"/>
        <end position="251"/>
    </location>
</feature>
<organism evidence="12 13">
    <name type="scientific">Sporisorium reilianum (strain SRZ2)</name>
    <name type="common">Maize head smut fungus</name>
    <dbReference type="NCBI Taxonomy" id="999809"/>
    <lineage>
        <taxon>Eukaryota</taxon>
        <taxon>Fungi</taxon>
        <taxon>Dikarya</taxon>
        <taxon>Basidiomycota</taxon>
        <taxon>Ustilaginomycotina</taxon>
        <taxon>Ustilaginomycetes</taxon>
        <taxon>Ustilaginales</taxon>
        <taxon>Ustilaginaceae</taxon>
        <taxon>Sporisorium</taxon>
    </lineage>
</organism>
<feature type="compositionally biased region" description="Polar residues" evidence="10">
    <location>
        <begin position="997"/>
        <end position="1006"/>
    </location>
</feature>
<dbReference type="InterPro" id="IPR011515">
    <property type="entry name" value="Shugoshin_C"/>
</dbReference>
<dbReference type="VEuPathDB" id="FungiDB:sr15563"/>
<keyword evidence="8" id="KW-0137">Centromere</keyword>
<feature type="compositionally biased region" description="Basic and acidic residues" evidence="10">
    <location>
        <begin position="163"/>
        <end position="174"/>
    </location>
</feature>
<dbReference type="GO" id="GO:0051301">
    <property type="term" value="P:cell division"/>
    <property type="evidence" value="ECO:0007669"/>
    <property type="project" value="UniProtKB-KW"/>
</dbReference>
<evidence type="ECO:0000256" key="8">
    <source>
        <dbReference type="ARBA" id="ARBA00023328"/>
    </source>
</evidence>
<keyword evidence="4" id="KW-0132">Cell division</keyword>
<evidence type="ECO:0000313" key="13">
    <source>
        <dbReference type="Proteomes" id="UP000008867"/>
    </source>
</evidence>
<keyword evidence="7" id="KW-0131">Cell cycle</keyword>
<feature type="region of interest" description="Disordered" evidence="10">
    <location>
        <begin position="517"/>
        <end position="548"/>
    </location>
</feature>
<keyword evidence="5" id="KW-0159">Chromosome partition</keyword>
<dbReference type="Pfam" id="PF07557">
    <property type="entry name" value="Shugoshin_C"/>
    <property type="match status" value="1"/>
</dbReference>
<feature type="compositionally biased region" description="Low complexity" evidence="10">
    <location>
        <begin position="951"/>
        <end position="989"/>
    </location>
</feature>
<dbReference type="EMBL" id="FQ311434">
    <property type="protein sequence ID" value="CBQ69107.1"/>
    <property type="molecule type" value="Genomic_DNA"/>
</dbReference>
<sequence length="1203" mass="125223">MPPATRREVRLSASLPDPTSQNGTTHSIESSRSATMLIPNMESILENFEQFKRKHISQNREIIKANALNQLRIRELENRIQLLEAEKIQKEMDTVTLTAQVSQLHHAIGTIHAGWEAIGRGLTLSAGHSKQSIGLAPLPTSNRVTVEPNPNSATIVRSVAKPPEGHLDSLKEEHSDTEDEERSHTPLVTSNGRLAPVLANEGFHDEWQHHFQAMRAAQSKRTPQADSHGSTNGATSVLDMDGAPSPMGSPELPMDLEHVIAAATSRSAAHHWSLPGVTPPHPVSEMPLLMQSDDSIRQSLRRSGRKSSRRQSGYFSQNDINESYAAHPSSESASIRSSPAPSSEPYLPSDTNSETMDGVLVYRGADQAPVYRALSQPPASSTLADITNGGYPSPSSLRDHAASQLDANAKLADAAPRRARNTSSDDVPVSHVQHTGTSPGISQTQVRTPGGRKRKVPNHEPQDPMPTPARLFSAAIDATPSAPVSTLIDEEHGSLTGRTRRVRKSINYALPKLNTKMRKPDPIDLVPASTPHRSNRTTPASARGMIGSTGNLSDIRRLHEAAALRQSPAERASHMRSKGSPSHPNGDASHSVDDGGVRMADLFEIRQGASHHMAPNMSSKTTSGAAHAFWNADGTNDTSDDDSRVTSNADLGELAELEAAMSDLCAADEVPQQVDTPRVVQSSMWPSRSSAQMSASSSTDSMVSRSSSTASNATAARRPSLRRKTTTLPSRSRQSSAEQAMQAEIASGPDSAPTVDDVRQGSEVGTGPTKSAAVQPTPITETAKTSASARKLSDAKKDSERARPGSAASSSTEIGNGRPPLSAGLAAGMKPKQRPASAGAALLSSRSASASSSLSSSVDRPRTFSGTTAARAGLALSSASSSSSSSLSRSTSSASSSTQRTSLHSALTSQTKATPGQMTPRIGAKGLPVSATPSSKESPRIAGTPTLRPASSFSSLASESTGRSSPALSAASLGSSGTTQLSTSTRTSLKNGAPSGTAPSAKTQRPGTAGSTASSSSSSREGSTLRVNGSASSTSTSAGSARPQPARSMPSLRRASDKAGVTSTPRITVRSSSSTLPAAPASDSPTGNHTTSSAASIAASKVAKAISSTPASRSKDATLTPLGLGIDFDDGSAGKELIALTDEIQQVLQRSSSSAAPSSSLSSEAHSSSPTTASRPSSDDVYLPGASVAKARRTSRRVSGMAA</sequence>
<feature type="compositionally biased region" description="Low complexity" evidence="10">
    <location>
        <begin position="1092"/>
        <end position="1108"/>
    </location>
</feature>
<feature type="coiled-coil region" evidence="9">
    <location>
        <begin position="66"/>
        <end position="93"/>
    </location>
</feature>
<keyword evidence="13" id="KW-1185">Reference proteome</keyword>
<feature type="compositionally biased region" description="Basic and acidic residues" evidence="10">
    <location>
        <begin position="1"/>
        <end position="10"/>
    </location>
</feature>
<dbReference type="GO" id="GO:0005634">
    <property type="term" value="C:nucleus"/>
    <property type="evidence" value="ECO:0007669"/>
    <property type="project" value="InterPro"/>
</dbReference>
<feature type="compositionally biased region" description="Basic and acidic residues" evidence="10">
    <location>
        <begin position="791"/>
        <end position="803"/>
    </location>
</feature>
<feature type="compositionally biased region" description="Polar residues" evidence="10">
    <location>
        <begin position="673"/>
        <end position="686"/>
    </location>
</feature>
<feature type="region of interest" description="Disordered" evidence="10">
    <location>
        <begin position="1147"/>
        <end position="1203"/>
    </location>
</feature>
<evidence type="ECO:0000256" key="4">
    <source>
        <dbReference type="ARBA" id="ARBA00022618"/>
    </source>
</evidence>
<feature type="compositionally biased region" description="Polar residues" evidence="10">
    <location>
        <begin position="432"/>
        <end position="447"/>
    </location>
</feature>